<protein>
    <recommendedName>
        <fullName evidence="4">Secreted protein</fullName>
    </recommendedName>
</protein>
<reference evidence="2" key="2">
    <citation type="submission" date="2021-08" db="EMBL/GenBank/DDBJ databases">
        <authorList>
            <person name="Eriksson T."/>
        </authorList>
    </citation>
    <scope>NUCLEOTIDE SEQUENCE</scope>
    <source>
        <strain evidence="2">Stoneville</strain>
        <tissue evidence="2">Whole head</tissue>
    </source>
</reference>
<accession>A0A8J6LJ58</accession>
<dbReference type="Proteomes" id="UP000719412">
    <property type="component" value="Unassembled WGS sequence"/>
</dbReference>
<keyword evidence="3" id="KW-1185">Reference proteome</keyword>
<gene>
    <name evidence="2" type="ORF">GEV33_007087</name>
</gene>
<evidence type="ECO:0000313" key="3">
    <source>
        <dbReference type="Proteomes" id="UP000719412"/>
    </source>
</evidence>
<proteinExistence type="predicted"/>
<keyword evidence="1" id="KW-0732">Signal</keyword>
<evidence type="ECO:0000256" key="1">
    <source>
        <dbReference type="SAM" id="SignalP"/>
    </source>
</evidence>
<name>A0A8J6LJ58_TENMO</name>
<evidence type="ECO:0000313" key="2">
    <source>
        <dbReference type="EMBL" id="KAH0815706.1"/>
    </source>
</evidence>
<feature type="chain" id="PRO_5035274483" description="Secreted protein" evidence="1">
    <location>
        <begin position="18"/>
        <end position="99"/>
    </location>
</feature>
<reference evidence="2" key="1">
    <citation type="journal article" date="2020" name="J Insects Food Feed">
        <title>The yellow mealworm (Tenebrio molitor) genome: a resource for the emerging insects as food and feed industry.</title>
        <authorList>
            <person name="Eriksson T."/>
            <person name="Andere A."/>
            <person name="Kelstrup H."/>
            <person name="Emery V."/>
            <person name="Picard C."/>
        </authorList>
    </citation>
    <scope>NUCLEOTIDE SEQUENCE</scope>
    <source>
        <strain evidence="2">Stoneville</strain>
        <tissue evidence="2">Whole head</tissue>
    </source>
</reference>
<sequence>MFILALTCAVLAQGILGNPLLEAAEVDVAATGRTFSGFRESNWNPVNWFGSSPDKTEDKLKSLYKAIDCLAKNNATDTSKCVNAAKKFFVKMTTPPPED</sequence>
<dbReference type="AlphaFoldDB" id="A0A8J6LJ58"/>
<evidence type="ECO:0008006" key="4">
    <source>
        <dbReference type="Google" id="ProtNLM"/>
    </source>
</evidence>
<comment type="caution">
    <text evidence="2">The sequence shown here is derived from an EMBL/GenBank/DDBJ whole genome shotgun (WGS) entry which is preliminary data.</text>
</comment>
<dbReference type="EMBL" id="JABDTM020022726">
    <property type="protein sequence ID" value="KAH0815706.1"/>
    <property type="molecule type" value="Genomic_DNA"/>
</dbReference>
<organism evidence="2 3">
    <name type="scientific">Tenebrio molitor</name>
    <name type="common">Yellow mealworm beetle</name>
    <dbReference type="NCBI Taxonomy" id="7067"/>
    <lineage>
        <taxon>Eukaryota</taxon>
        <taxon>Metazoa</taxon>
        <taxon>Ecdysozoa</taxon>
        <taxon>Arthropoda</taxon>
        <taxon>Hexapoda</taxon>
        <taxon>Insecta</taxon>
        <taxon>Pterygota</taxon>
        <taxon>Neoptera</taxon>
        <taxon>Endopterygota</taxon>
        <taxon>Coleoptera</taxon>
        <taxon>Polyphaga</taxon>
        <taxon>Cucujiformia</taxon>
        <taxon>Tenebrionidae</taxon>
        <taxon>Tenebrio</taxon>
    </lineage>
</organism>
<feature type="signal peptide" evidence="1">
    <location>
        <begin position="1"/>
        <end position="17"/>
    </location>
</feature>